<gene>
    <name evidence="3" type="ORF">N328_12862</name>
</gene>
<feature type="region of interest" description="Disordered" evidence="2">
    <location>
        <begin position="375"/>
        <end position="408"/>
    </location>
</feature>
<feature type="non-terminal residue" evidence="3">
    <location>
        <position position="1032"/>
    </location>
</feature>
<feature type="coiled-coil region" evidence="1">
    <location>
        <begin position="61"/>
        <end position="131"/>
    </location>
</feature>
<dbReference type="AlphaFoldDB" id="A0A093EXB7"/>
<dbReference type="Proteomes" id="UP000054313">
    <property type="component" value="Unassembled WGS sequence"/>
</dbReference>
<keyword evidence="1" id="KW-0175">Coiled coil</keyword>
<evidence type="ECO:0000313" key="3">
    <source>
        <dbReference type="EMBL" id="KFV46651.1"/>
    </source>
</evidence>
<feature type="compositionally biased region" description="Polar residues" evidence="2">
    <location>
        <begin position="381"/>
        <end position="396"/>
    </location>
</feature>
<keyword evidence="4" id="KW-1185">Reference proteome</keyword>
<feature type="coiled-coil region" evidence="1">
    <location>
        <begin position="195"/>
        <end position="370"/>
    </location>
</feature>
<proteinExistence type="predicted"/>
<evidence type="ECO:0000256" key="2">
    <source>
        <dbReference type="SAM" id="MobiDB-lite"/>
    </source>
</evidence>
<protein>
    <submittedName>
        <fullName evidence="3">Coiled-coil domain-containing protein 73</fullName>
    </submittedName>
</protein>
<dbReference type="InterPro" id="IPR031650">
    <property type="entry name" value="CCDC73"/>
</dbReference>
<dbReference type="Pfam" id="PF15818">
    <property type="entry name" value="CCDC73"/>
    <property type="match status" value="1"/>
</dbReference>
<name>A0A093EXB7_GAVST</name>
<reference evidence="3 4" key="1">
    <citation type="submission" date="2014-04" db="EMBL/GenBank/DDBJ databases">
        <title>Genome evolution of avian class.</title>
        <authorList>
            <person name="Zhang G."/>
            <person name="Li C."/>
        </authorList>
    </citation>
    <scope>NUCLEOTIDE SEQUENCE [LARGE SCALE GENOMIC DNA]</scope>
    <source>
        <strain evidence="3">BGI_N328</strain>
    </source>
</reference>
<evidence type="ECO:0000256" key="1">
    <source>
        <dbReference type="SAM" id="Coils"/>
    </source>
</evidence>
<accession>A0A093EXB7</accession>
<dbReference type="PANTHER" id="PTHR28660:SF1">
    <property type="entry name" value="COILED-COIL DOMAIN-CONTAINING PROTEIN 73"/>
    <property type="match status" value="1"/>
</dbReference>
<feature type="compositionally biased region" description="Polar residues" evidence="2">
    <location>
        <begin position="978"/>
        <end position="994"/>
    </location>
</feature>
<organism evidence="3 4">
    <name type="scientific">Gavia stellata</name>
    <name type="common">Red-throated diver</name>
    <name type="synonym">Colymbus stellatus</name>
    <dbReference type="NCBI Taxonomy" id="37040"/>
    <lineage>
        <taxon>Eukaryota</taxon>
        <taxon>Metazoa</taxon>
        <taxon>Chordata</taxon>
        <taxon>Craniata</taxon>
        <taxon>Vertebrata</taxon>
        <taxon>Euteleostomi</taxon>
        <taxon>Archelosauria</taxon>
        <taxon>Archosauria</taxon>
        <taxon>Dinosauria</taxon>
        <taxon>Saurischia</taxon>
        <taxon>Theropoda</taxon>
        <taxon>Coelurosauria</taxon>
        <taxon>Aves</taxon>
        <taxon>Neognathae</taxon>
        <taxon>Neoaves</taxon>
        <taxon>Aequornithes</taxon>
        <taxon>Gaviiformes</taxon>
        <taxon>Gaviidae</taxon>
        <taxon>Gavia</taxon>
    </lineage>
</organism>
<dbReference type="EMBL" id="KK611981">
    <property type="protein sequence ID" value="KFV46651.1"/>
    <property type="molecule type" value="Genomic_DNA"/>
</dbReference>
<sequence length="1032" mass="117186">MDEDFKTQALDSTLQSPSETLLSIRLLDFKTSLLEAIEELRIRRETEINYEDQISKIVVEKQELEWQKETLQHQMDTLHQQNKEAAAAFKKQLQARMFAMEEEKGKYQLAVETKEKEIDGLKEALKALQISKYTLQKKLNEMDQKLQMHLTAKEEHHKKLNEVEKCYATIACQFGIIKGVHGKLEHSVQEAIQLNKKLASVNKRQETEISNLKEELKKVTTDLIRSKVTSQYRVGEENINLAAKEKQFQELQQKIRMETAVSKKVQEENTHIKEEKLEILSSLQCVQELLQRITQTNVRMESELNALKEDYQTLERDNELQREKAKENEEKFLNLQNEHEKALRTWKKDVENMRKEIDTIKNELNSLKGVHRHLEDYHPPQGNQHSEQVENLQSGQEHSKDSEVQANQKGNECMQSIIRKDCNSGHDEETAVKATTDYSLSIEELQTEQSNNITWIIEISNLQVLENVFKDESNVASPYEENQREASPRNTFCTDTHLITQGQTSEIHVTECKEAENLGATRRMLLEENNANLEQKLQDSTEPLAACHTQTRKVFLDSTDTVGVYKKNASQETDSSKQDLCNTTDESICTKADKKSNTVQHNKSVPTSEALKTESEAVLCTEKNAVCERSIENHQAKELSFGILSYTKENSQTEYQKCSLLDSDKYVGNGLHKTEENLLNLSGLHRDKLPFKQTEADAEDRNYNDNAGNINDALRSTGVPATDAQNLPTIHCDNATSDDATKEHSDNMSLLGIFNLCPPKIERRINVDDVHSKQPERDHTEQTGNDTNTCTLNAEAISPVKADGLEIIVHKKPSTDRIGTDKLIPCKKVNDDIQIHSIKNGHSLEINNSTNNTLLQKKKDSLNSTVPGRKFAEGHLKESCSLPMRTSGNLVNINGRSSFDPSTSDKEAEKTLVHLNFLDLSSCSRVNQMRGQATWTSASKEPSLLKEKLSCLVENTKVISKTQCQNLSENVDRRETGLGSTSFNRAADTLNTSSIHRDPQGDPSEEWNAIAKTFYDSSFPTEHVSQLKILRT</sequence>
<feature type="region of interest" description="Disordered" evidence="2">
    <location>
        <begin position="975"/>
        <end position="1003"/>
    </location>
</feature>
<dbReference type="PANTHER" id="PTHR28660">
    <property type="entry name" value="COILED-COIL DOMAIN-CONTAINING PROTEIN 73"/>
    <property type="match status" value="1"/>
</dbReference>
<evidence type="ECO:0000313" key="4">
    <source>
        <dbReference type="Proteomes" id="UP000054313"/>
    </source>
</evidence>